<keyword evidence="1" id="KW-1133">Transmembrane helix</keyword>
<feature type="transmembrane region" description="Helical" evidence="1">
    <location>
        <begin position="5"/>
        <end position="22"/>
    </location>
</feature>
<evidence type="ECO:0000313" key="2">
    <source>
        <dbReference type="EMBL" id="APT74494.1"/>
    </source>
</evidence>
<evidence type="ECO:0000256" key="1">
    <source>
        <dbReference type="SAM" id="Phobius"/>
    </source>
</evidence>
<organism evidence="2 3">
    <name type="scientific">Thermosipho melanesiensis</name>
    <dbReference type="NCBI Taxonomy" id="46541"/>
    <lineage>
        <taxon>Bacteria</taxon>
        <taxon>Thermotogati</taxon>
        <taxon>Thermotogota</taxon>
        <taxon>Thermotogae</taxon>
        <taxon>Thermotogales</taxon>
        <taxon>Fervidobacteriaceae</taxon>
        <taxon>Thermosipho</taxon>
    </lineage>
</organism>
<accession>A0ABM6GG01</accession>
<sequence length="141" mass="16797">MVFFYIIYTIFSLLSNILYFLYENISQMLLGISSVSFLVLLYLIGNRLRKKLKINILSIYYVALILTIFSFFPLYLTNSVITYFIAQFFAFLFILFYLKVILSVLKSDLSVFKLLIFSILTFGIYSYFFFFRLIKEVKEKV</sequence>
<keyword evidence="1" id="KW-0812">Transmembrane</keyword>
<feature type="transmembrane region" description="Helical" evidence="1">
    <location>
        <begin position="114"/>
        <end position="134"/>
    </location>
</feature>
<reference evidence="2 3" key="1">
    <citation type="submission" date="2014-02" db="EMBL/GenBank/DDBJ databases">
        <title>Diversity of Thermotogales isolates from hydrothermal vents.</title>
        <authorList>
            <person name="Haverkamp T.H.A."/>
            <person name="Lossouarn J."/>
            <person name="Geslin C."/>
            <person name="Nesbo C.L."/>
        </authorList>
    </citation>
    <scope>NUCLEOTIDE SEQUENCE [LARGE SCALE GENOMIC DNA]</scope>
    <source>
        <strain evidence="2 3">431</strain>
    </source>
</reference>
<protein>
    <recommendedName>
        <fullName evidence="4">DUF4234 domain-containing protein</fullName>
    </recommendedName>
</protein>
<name>A0ABM6GG01_9BACT</name>
<dbReference type="EMBL" id="CP007389">
    <property type="protein sequence ID" value="APT74494.1"/>
    <property type="molecule type" value="Genomic_DNA"/>
</dbReference>
<gene>
    <name evidence="2" type="ORF">BW47_08440</name>
</gene>
<dbReference type="RefSeq" id="WP_012057794.1">
    <property type="nucleotide sequence ID" value="NZ_CP007389.1"/>
</dbReference>
<keyword evidence="1" id="KW-0472">Membrane</keyword>
<dbReference type="Proteomes" id="UP000185490">
    <property type="component" value="Chromosome"/>
</dbReference>
<keyword evidence="3" id="KW-1185">Reference proteome</keyword>
<evidence type="ECO:0000313" key="3">
    <source>
        <dbReference type="Proteomes" id="UP000185490"/>
    </source>
</evidence>
<evidence type="ECO:0008006" key="4">
    <source>
        <dbReference type="Google" id="ProtNLM"/>
    </source>
</evidence>
<feature type="transmembrane region" description="Helical" evidence="1">
    <location>
        <begin position="28"/>
        <end position="45"/>
    </location>
</feature>
<proteinExistence type="predicted"/>
<feature type="transmembrane region" description="Helical" evidence="1">
    <location>
        <begin position="57"/>
        <end position="75"/>
    </location>
</feature>
<feature type="transmembrane region" description="Helical" evidence="1">
    <location>
        <begin position="81"/>
        <end position="102"/>
    </location>
</feature>